<dbReference type="EMBL" id="LDJI01000036">
    <property type="protein sequence ID" value="KRG62268.1"/>
    <property type="molecule type" value="Genomic_DNA"/>
</dbReference>
<reference evidence="2 3" key="1">
    <citation type="submission" date="2015-05" db="EMBL/GenBank/DDBJ databases">
        <title>Genome sequencing and analysis of members of genus Stenotrophomonas.</title>
        <authorList>
            <person name="Patil P.P."/>
            <person name="Midha S."/>
            <person name="Patil P.B."/>
        </authorList>
    </citation>
    <scope>NUCLEOTIDE SEQUENCE [LARGE SCALE GENOMIC DNA]</scope>
    <source>
        <strain evidence="2 3">DSM 18929</strain>
    </source>
</reference>
<evidence type="ECO:0000313" key="3">
    <source>
        <dbReference type="Proteomes" id="UP000050864"/>
    </source>
</evidence>
<dbReference type="Proteomes" id="UP000050864">
    <property type="component" value="Unassembled WGS sequence"/>
</dbReference>
<accession>A0A0R0BX97</accession>
<gene>
    <name evidence="2" type="ORF">ABB26_16830</name>
</gene>
<sequence length="306" mass="33626">MIAWLWLQQRPDTLVTAGLARASDQLSVGPDASNVAPSANNAPSAGKSGWDEAFASARGKQDARSLETLFKRANDCLLYARAKDRVDELLVDERWKNLSDISPERLQRLDTSSAKAIRVVQELGDYCRGSDPAQLAQASSDALFAAAMQGSAVAENCFFSMGPSAWGVPRTALEKQAEMERYLKYAPDFRQRSLERGDTLLVNRTLFEYTGTAMDASPMATLRKADPTLAWRSARLASLRALPDQRTSIEAQLERFRTLGLLSPSQIAAADSWAKDAYQRDYSGKPAQDIDSDAQCFASHELVPLD</sequence>
<proteinExistence type="predicted"/>
<evidence type="ECO:0000313" key="2">
    <source>
        <dbReference type="EMBL" id="KRG62268.1"/>
    </source>
</evidence>
<feature type="region of interest" description="Disordered" evidence="1">
    <location>
        <begin position="28"/>
        <end position="48"/>
    </location>
</feature>
<dbReference type="AlphaFoldDB" id="A0A0R0BX97"/>
<evidence type="ECO:0000256" key="1">
    <source>
        <dbReference type="SAM" id="MobiDB-lite"/>
    </source>
</evidence>
<organism evidence="2 3">
    <name type="scientific">Stenotrophomonas humi</name>
    <dbReference type="NCBI Taxonomy" id="405444"/>
    <lineage>
        <taxon>Bacteria</taxon>
        <taxon>Pseudomonadati</taxon>
        <taxon>Pseudomonadota</taxon>
        <taxon>Gammaproteobacteria</taxon>
        <taxon>Lysobacterales</taxon>
        <taxon>Lysobacteraceae</taxon>
        <taxon>Stenotrophomonas</taxon>
    </lineage>
</organism>
<dbReference type="PATRIC" id="fig|405444.3.peg.2619"/>
<feature type="compositionally biased region" description="Low complexity" evidence="1">
    <location>
        <begin position="30"/>
        <end position="45"/>
    </location>
</feature>
<keyword evidence="3" id="KW-1185">Reference proteome</keyword>
<protein>
    <submittedName>
        <fullName evidence="2">Uncharacterized protein</fullName>
    </submittedName>
</protein>
<comment type="caution">
    <text evidence="2">The sequence shown here is derived from an EMBL/GenBank/DDBJ whole genome shotgun (WGS) entry which is preliminary data.</text>
</comment>
<name>A0A0R0BX97_9GAMM</name>